<dbReference type="PRINTS" id="PR00260">
    <property type="entry name" value="CHEMTRNSDUCR"/>
</dbReference>
<feature type="coiled-coil region" evidence="4">
    <location>
        <begin position="98"/>
        <end position="154"/>
    </location>
</feature>
<protein>
    <submittedName>
        <fullName evidence="8">Chemotaxis protein</fullName>
    </submittedName>
</protein>
<dbReference type="AlphaFoldDB" id="A0A175QSD1"/>
<dbReference type="InterPro" id="IPR004089">
    <property type="entry name" value="MCPsignal_dom"/>
</dbReference>
<dbReference type="Gene3D" id="1.10.287.950">
    <property type="entry name" value="Methyl-accepting chemotaxis protein"/>
    <property type="match status" value="1"/>
</dbReference>
<comment type="caution">
    <text evidence="8">The sequence shown here is derived from an EMBL/GenBank/DDBJ whole genome shotgun (WGS) entry which is preliminary data.</text>
</comment>
<dbReference type="Proteomes" id="UP000078272">
    <property type="component" value="Unassembled WGS sequence"/>
</dbReference>
<feature type="non-terminal residue" evidence="8">
    <location>
        <position position="1"/>
    </location>
</feature>
<dbReference type="InterPro" id="IPR004091">
    <property type="entry name" value="Chemotax_Me-accpt_rcpt_Me-site"/>
</dbReference>
<keyword evidence="5" id="KW-1133">Transmembrane helix</keyword>
<dbReference type="PROSITE" id="PS50111">
    <property type="entry name" value="CHEMOTAXIS_TRANSDUC_2"/>
    <property type="match status" value="1"/>
</dbReference>
<dbReference type="InterPro" id="IPR003660">
    <property type="entry name" value="HAMP_dom"/>
</dbReference>
<feature type="non-terminal residue" evidence="8">
    <location>
        <position position="233"/>
    </location>
</feature>
<feature type="transmembrane region" description="Helical" evidence="5">
    <location>
        <begin position="33"/>
        <end position="57"/>
    </location>
</feature>
<evidence type="ECO:0000256" key="1">
    <source>
        <dbReference type="ARBA" id="ARBA00022481"/>
    </source>
</evidence>
<accession>A0A175QSD1</accession>
<name>A0A175QSD1_9HYPH</name>
<evidence type="ECO:0000256" key="2">
    <source>
        <dbReference type="ARBA" id="ARBA00029447"/>
    </source>
</evidence>
<dbReference type="InterPro" id="IPR051310">
    <property type="entry name" value="MCP_chemotaxis"/>
</dbReference>
<reference evidence="8 9" key="1">
    <citation type="journal article" date="2016" name="Front. Microbiol.">
        <title>Genomic Resource of Rice Seed Associated Bacteria.</title>
        <authorList>
            <person name="Midha S."/>
            <person name="Bansal K."/>
            <person name="Sharma S."/>
            <person name="Kumar N."/>
            <person name="Patil P.P."/>
            <person name="Chaudhry V."/>
            <person name="Patil P.B."/>
        </authorList>
    </citation>
    <scope>NUCLEOTIDE SEQUENCE [LARGE SCALE GENOMIC DNA]</scope>
    <source>
        <strain evidence="8 9">NS226</strain>
    </source>
</reference>
<evidence type="ECO:0000256" key="3">
    <source>
        <dbReference type="PROSITE-ProRule" id="PRU00284"/>
    </source>
</evidence>
<dbReference type="PANTHER" id="PTHR43531">
    <property type="entry name" value="PROTEIN ICFG"/>
    <property type="match status" value="1"/>
</dbReference>
<feature type="domain" description="HAMP" evidence="7">
    <location>
        <begin position="67"/>
        <end position="110"/>
    </location>
</feature>
<keyword evidence="5" id="KW-0472">Membrane</keyword>
<dbReference type="Pfam" id="PF00015">
    <property type="entry name" value="MCPsignal"/>
    <property type="match status" value="1"/>
</dbReference>
<dbReference type="PATRIC" id="fig|401562.3.peg.712"/>
<gene>
    <name evidence="8" type="ORF">NS226_23345</name>
</gene>
<dbReference type="GO" id="GO:0005886">
    <property type="term" value="C:plasma membrane"/>
    <property type="evidence" value="ECO:0007669"/>
    <property type="project" value="TreeGrafter"/>
</dbReference>
<dbReference type="EMBL" id="LDPZ01000132">
    <property type="protein sequence ID" value="KTQ75935.1"/>
    <property type="molecule type" value="Genomic_DNA"/>
</dbReference>
<evidence type="ECO:0000259" key="7">
    <source>
        <dbReference type="PROSITE" id="PS50885"/>
    </source>
</evidence>
<sequence>KLLNALRDMTEIQEKNSQAAVQQNSHSTARASLILMLLATASVIVAVGACAVTISVLMRQLGGEPAQAQALAASIAAGDLTATVSLRRKDTTSLLASLDVMQARLRALVSQIKEASASVALAADEIAQGNTELSSRTEQQAAALQETAASMEQLTATVKSNTAGAQQTADSARETAQLARTGESDVQRMTHTMHDISVSATKVRDITAVIESIAFQTNILALNAAVEAARAGE</sequence>
<dbReference type="SUPFAM" id="SSF58104">
    <property type="entry name" value="Methyl-accepting chemotaxis protein (MCP) signaling domain"/>
    <property type="match status" value="1"/>
</dbReference>
<evidence type="ECO:0000256" key="5">
    <source>
        <dbReference type="SAM" id="Phobius"/>
    </source>
</evidence>
<feature type="domain" description="Methyl-accepting transducer" evidence="6">
    <location>
        <begin position="115"/>
        <end position="233"/>
    </location>
</feature>
<dbReference type="PROSITE" id="PS00538">
    <property type="entry name" value="CHEMOTAXIS_TRANSDUC_1"/>
    <property type="match status" value="1"/>
</dbReference>
<keyword evidence="3" id="KW-0807">Transducer</keyword>
<evidence type="ECO:0000259" key="6">
    <source>
        <dbReference type="PROSITE" id="PS50111"/>
    </source>
</evidence>
<dbReference type="GO" id="GO:0004888">
    <property type="term" value="F:transmembrane signaling receptor activity"/>
    <property type="evidence" value="ECO:0007669"/>
    <property type="project" value="InterPro"/>
</dbReference>
<dbReference type="GO" id="GO:0007165">
    <property type="term" value="P:signal transduction"/>
    <property type="evidence" value="ECO:0007669"/>
    <property type="project" value="UniProtKB-KW"/>
</dbReference>
<evidence type="ECO:0000313" key="8">
    <source>
        <dbReference type="EMBL" id="KTQ75935.1"/>
    </source>
</evidence>
<organism evidence="8 9">
    <name type="scientific">Aureimonas ureilytica</name>
    <dbReference type="NCBI Taxonomy" id="401562"/>
    <lineage>
        <taxon>Bacteria</taxon>
        <taxon>Pseudomonadati</taxon>
        <taxon>Pseudomonadota</taxon>
        <taxon>Alphaproteobacteria</taxon>
        <taxon>Hyphomicrobiales</taxon>
        <taxon>Aurantimonadaceae</taxon>
        <taxon>Aureimonas</taxon>
    </lineage>
</organism>
<dbReference type="InterPro" id="IPR004090">
    <property type="entry name" value="Chemotax_Me-accpt_rcpt"/>
</dbReference>
<dbReference type="PROSITE" id="PS50885">
    <property type="entry name" value="HAMP"/>
    <property type="match status" value="1"/>
</dbReference>
<evidence type="ECO:0000256" key="4">
    <source>
        <dbReference type="SAM" id="Coils"/>
    </source>
</evidence>
<evidence type="ECO:0000313" key="9">
    <source>
        <dbReference type="Proteomes" id="UP000078272"/>
    </source>
</evidence>
<keyword evidence="4" id="KW-0175">Coiled coil</keyword>
<keyword evidence="1" id="KW-0488">Methylation</keyword>
<proteinExistence type="inferred from homology"/>
<comment type="similarity">
    <text evidence="2">Belongs to the methyl-accepting chemotaxis (MCP) protein family.</text>
</comment>
<dbReference type="GO" id="GO:0006935">
    <property type="term" value="P:chemotaxis"/>
    <property type="evidence" value="ECO:0007669"/>
    <property type="project" value="InterPro"/>
</dbReference>
<keyword evidence="5" id="KW-0812">Transmembrane</keyword>
<dbReference type="PANTHER" id="PTHR43531:SF14">
    <property type="entry name" value="METHYL-ACCEPTING CHEMOTAXIS PROTEIN I-RELATED"/>
    <property type="match status" value="1"/>
</dbReference>